<evidence type="ECO:0000256" key="1">
    <source>
        <dbReference type="SAM" id="MobiDB-lite"/>
    </source>
</evidence>
<reference evidence="4 5" key="1">
    <citation type="submission" date="2017-09" db="EMBL/GenBank/DDBJ databases">
        <title>Bacterial strain isolated from the female urinary microbiota.</title>
        <authorList>
            <person name="Thomas-White K."/>
            <person name="Kumar N."/>
            <person name="Forster S."/>
            <person name="Putonti C."/>
            <person name="Lawley T."/>
            <person name="Wolfe A.J."/>
        </authorList>
    </citation>
    <scope>NUCLEOTIDE SEQUENCE [LARGE SCALE GENOMIC DNA]</scope>
    <source>
        <strain evidence="4 5">UMB1301</strain>
    </source>
</reference>
<feature type="transmembrane region" description="Helical" evidence="2">
    <location>
        <begin position="196"/>
        <end position="215"/>
    </location>
</feature>
<feature type="transmembrane region" description="Helical" evidence="2">
    <location>
        <begin position="117"/>
        <end position="138"/>
    </location>
</feature>
<dbReference type="Pfam" id="PF02517">
    <property type="entry name" value="Rce1-like"/>
    <property type="match status" value="1"/>
</dbReference>
<feature type="transmembrane region" description="Helical" evidence="2">
    <location>
        <begin position="48"/>
        <end position="67"/>
    </location>
</feature>
<dbReference type="AlphaFoldDB" id="A0A2N6VKU0"/>
<feature type="transmembrane region" description="Helical" evidence="2">
    <location>
        <begin position="87"/>
        <end position="111"/>
    </location>
</feature>
<dbReference type="GO" id="GO:0004175">
    <property type="term" value="F:endopeptidase activity"/>
    <property type="evidence" value="ECO:0007669"/>
    <property type="project" value="UniProtKB-ARBA"/>
</dbReference>
<sequence length="307" mass="33569">MRVRCSHSMLWGGRVMNWFIGITIVTLASGWIGAGVNELLGQPNSVDSLGSLIWLTTPFVLVVVARVTKQVSAPGRWSPRFKQSWKWYVLALLVYPAICVFSSVAGVGSGIATFNGIGLGALSGAVAVPFIAMFVKNICEESVWRGFFVGEMDRRASDWLVYAISGGVWGLWHLPYYLFFLPEEQMRTVMDVSRPVFALLACGVMVLWGVLFAELFRLAGSIWPLVLLHAVEDVTVNPLVMEGHLVIRPGFEWLISPVVGILPALCLCGLGLALRWYRVNRVRGSESSPRSSSLPGVSEPVKQGSAG</sequence>
<feature type="domain" description="CAAX prenyl protease 2/Lysostaphin resistance protein A-like" evidence="3">
    <location>
        <begin position="126"/>
        <end position="234"/>
    </location>
</feature>
<dbReference type="InterPro" id="IPR003675">
    <property type="entry name" value="Rce1/LyrA-like_dom"/>
</dbReference>
<evidence type="ECO:0000256" key="2">
    <source>
        <dbReference type="SAM" id="Phobius"/>
    </source>
</evidence>
<proteinExistence type="predicted"/>
<evidence type="ECO:0000259" key="3">
    <source>
        <dbReference type="Pfam" id="PF02517"/>
    </source>
</evidence>
<feature type="transmembrane region" description="Helical" evidence="2">
    <location>
        <begin position="253"/>
        <end position="274"/>
    </location>
</feature>
<feature type="region of interest" description="Disordered" evidence="1">
    <location>
        <begin position="285"/>
        <end position="307"/>
    </location>
</feature>
<dbReference type="GO" id="GO:0008237">
    <property type="term" value="F:metallopeptidase activity"/>
    <property type="evidence" value="ECO:0007669"/>
    <property type="project" value="UniProtKB-KW"/>
</dbReference>
<dbReference type="PANTHER" id="PTHR35797">
    <property type="entry name" value="PROTEASE-RELATED"/>
    <property type="match status" value="1"/>
</dbReference>
<dbReference type="OrthoDB" id="3693644at2"/>
<comment type="caution">
    <text evidence="4">The sequence shown here is derived from an EMBL/GenBank/DDBJ whole genome shotgun (WGS) entry which is preliminary data.</text>
</comment>
<feature type="compositionally biased region" description="Low complexity" evidence="1">
    <location>
        <begin position="285"/>
        <end position="299"/>
    </location>
</feature>
<dbReference type="EMBL" id="PNHK01000004">
    <property type="protein sequence ID" value="PMD04736.1"/>
    <property type="molecule type" value="Genomic_DNA"/>
</dbReference>
<accession>A0A2N6VKU0</accession>
<dbReference type="PANTHER" id="PTHR35797:SF1">
    <property type="entry name" value="PROTEASE"/>
    <property type="match status" value="1"/>
</dbReference>
<dbReference type="GO" id="GO:0080120">
    <property type="term" value="P:CAAX-box protein maturation"/>
    <property type="evidence" value="ECO:0007669"/>
    <property type="project" value="UniProtKB-ARBA"/>
</dbReference>
<keyword evidence="2" id="KW-0812">Transmembrane</keyword>
<evidence type="ECO:0000313" key="4">
    <source>
        <dbReference type="EMBL" id="PMD04736.1"/>
    </source>
</evidence>
<keyword evidence="2" id="KW-1133">Transmembrane helix</keyword>
<gene>
    <name evidence="4" type="ORF">CJ199_10245</name>
</gene>
<feature type="transmembrane region" description="Helical" evidence="2">
    <location>
        <begin position="159"/>
        <end position="176"/>
    </location>
</feature>
<keyword evidence="2" id="KW-0472">Membrane</keyword>
<feature type="transmembrane region" description="Helical" evidence="2">
    <location>
        <begin position="15"/>
        <end position="36"/>
    </location>
</feature>
<protein>
    <submittedName>
        <fullName evidence="4">CPBP family intramembrane metalloprotease</fullName>
    </submittedName>
</protein>
<name>A0A2N6VKU0_9MICO</name>
<dbReference type="InterPro" id="IPR042150">
    <property type="entry name" value="MmRce1-like"/>
</dbReference>
<dbReference type="GO" id="GO:0006508">
    <property type="term" value="P:proteolysis"/>
    <property type="evidence" value="ECO:0007669"/>
    <property type="project" value="UniProtKB-KW"/>
</dbReference>
<organism evidence="4 5">
    <name type="scientific">Brevibacterium paucivorans</name>
    <dbReference type="NCBI Taxonomy" id="170994"/>
    <lineage>
        <taxon>Bacteria</taxon>
        <taxon>Bacillati</taxon>
        <taxon>Actinomycetota</taxon>
        <taxon>Actinomycetes</taxon>
        <taxon>Micrococcales</taxon>
        <taxon>Brevibacteriaceae</taxon>
        <taxon>Brevibacterium</taxon>
    </lineage>
</organism>
<keyword evidence="4" id="KW-0378">Hydrolase</keyword>
<keyword evidence="4" id="KW-0482">Metalloprotease</keyword>
<feature type="transmembrane region" description="Helical" evidence="2">
    <location>
        <begin position="222"/>
        <end position="241"/>
    </location>
</feature>
<evidence type="ECO:0000313" key="5">
    <source>
        <dbReference type="Proteomes" id="UP000235598"/>
    </source>
</evidence>
<keyword evidence="4" id="KW-0645">Protease</keyword>
<dbReference type="Proteomes" id="UP000235598">
    <property type="component" value="Unassembled WGS sequence"/>
</dbReference>